<organism evidence="2 3">
    <name type="scientific">Aspergillus luchuensis (strain CBS 106.47)</name>
    <dbReference type="NCBI Taxonomy" id="1137211"/>
    <lineage>
        <taxon>Eukaryota</taxon>
        <taxon>Fungi</taxon>
        <taxon>Dikarya</taxon>
        <taxon>Ascomycota</taxon>
        <taxon>Pezizomycotina</taxon>
        <taxon>Eurotiomycetes</taxon>
        <taxon>Eurotiomycetidae</taxon>
        <taxon>Eurotiales</taxon>
        <taxon>Aspergillaceae</taxon>
        <taxon>Aspergillus</taxon>
        <taxon>Aspergillus subgen. Circumdati</taxon>
    </lineage>
</organism>
<dbReference type="VEuPathDB" id="FungiDB:ASPFODRAFT_617827"/>
<reference evidence="3" key="1">
    <citation type="journal article" date="2017" name="Genome Biol.">
        <title>Comparative genomics reveals high biological diversity and specific adaptations in the industrially and medically important fungal genus Aspergillus.</title>
        <authorList>
            <person name="de Vries R.P."/>
            <person name="Riley R."/>
            <person name="Wiebenga A."/>
            <person name="Aguilar-Osorio G."/>
            <person name="Amillis S."/>
            <person name="Uchima C.A."/>
            <person name="Anderluh G."/>
            <person name="Asadollahi M."/>
            <person name="Askin M."/>
            <person name="Barry K."/>
            <person name="Battaglia E."/>
            <person name="Bayram O."/>
            <person name="Benocci T."/>
            <person name="Braus-Stromeyer S.A."/>
            <person name="Caldana C."/>
            <person name="Canovas D."/>
            <person name="Cerqueira G.C."/>
            <person name="Chen F."/>
            <person name="Chen W."/>
            <person name="Choi C."/>
            <person name="Clum A."/>
            <person name="Dos Santos R.A."/>
            <person name="Damasio A.R."/>
            <person name="Diallinas G."/>
            <person name="Emri T."/>
            <person name="Fekete E."/>
            <person name="Flipphi M."/>
            <person name="Freyberg S."/>
            <person name="Gallo A."/>
            <person name="Gournas C."/>
            <person name="Habgood R."/>
            <person name="Hainaut M."/>
            <person name="Harispe M.L."/>
            <person name="Henrissat B."/>
            <person name="Hilden K.S."/>
            <person name="Hope R."/>
            <person name="Hossain A."/>
            <person name="Karabika E."/>
            <person name="Karaffa L."/>
            <person name="Karanyi Z."/>
            <person name="Krasevec N."/>
            <person name="Kuo A."/>
            <person name="Kusch H."/>
            <person name="LaButti K."/>
            <person name="Lagendijk E.L."/>
            <person name="Lapidus A."/>
            <person name="Levasseur A."/>
            <person name="Lindquist E."/>
            <person name="Lipzen A."/>
            <person name="Logrieco A.F."/>
            <person name="MacCabe A."/>
            <person name="Maekelae M.R."/>
            <person name="Malavazi I."/>
            <person name="Melin P."/>
            <person name="Meyer V."/>
            <person name="Mielnichuk N."/>
            <person name="Miskei M."/>
            <person name="Molnar A.P."/>
            <person name="Mule G."/>
            <person name="Ngan C.Y."/>
            <person name="Orejas M."/>
            <person name="Orosz E."/>
            <person name="Ouedraogo J.P."/>
            <person name="Overkamp K.M."/>
            <person name="Park H.-S."/>
            <person name="Perrone G."/>
            <person name="Piumi F."/>
            <person name="Punt P.J."/>
            <person name="Ram A.F."/>
            <person name="Ramon A."/>
            <person name="Rauscher S."/>
            <person name="Record E."/>
            <person name="Riano-Pachon D.M."/>
            <person name="Robert V."/>
            <person name="Roehrig J."/>
            <person name="Ruller R."/>
            <person name="Salamov A."/>
            <person name="Salih N.S."/>
            <person name="Samson R.A."/>
            <person name="Sandor E."/>
            <person name="Sanguinetti M."/>
            <person name="Schuetze T."/>
            <person name="Sepcic K."/>
            <person name="Shelest E."/>
            <person name="Sherlock G."/>
            <person name="Sophianopoulou V."/>
            <person name="Squina F.M."/>
            <person name="Sun H."/>
            <person name="Susca A."/>
            <person name="Todd R.B."/>
            <person name="Tsang A."/>
            <person name="Unkles S.E."/>
            <person name="van de Wiele N."/>
            <person name="van Rossen-Uffink D."/>
            <person name="Oliveira J.V."/>
            <person name="Vesth T.C."/>
            <person name="Visser J."/>
            <person name="Yu J.-H."/>
            <person name="Zhou M."/>
            <person name="Andersen M.R."/>
            <person name="Archer D.B."/>
            <person name="Baker S.E."/>
            <person name="Benoit I."/>
            <person name="Brakhage A.A."/>
            <person name="Braus G.H."/>
            <person name="Fischer R."/>
            <person name="Frisvad J.C."/>
            <person name="Goldman G.H."/>
            <person name="Houbraken J."/>
            <person name="Oakley B."/>
            <person name="Pocsi I."/>
            <person name="Scazzocchio C."/>
            <person name="Seiboth B."/>
            <person name="vanKuyk P.A."/>
            <person name="Wortman J."/>
            <person name="Dyer P.S."/>
            <person name="Grigoriev I.V."/>
        </authorList>
    </citation>
    <scope>NUCLEOTIDE SEQUENCE [LARGE SCALE GENOMIC DNA]</scope>
    <source>
        <strain evidence="3">CBS 106.47</strain>
    </source>
</reference>
<evidence type="ECO:0000313" key="2">
    <source>
        <dbReference type="EMBL" id="OJZ86946.1"/>
    </source>
</evidence>
<evidence type="ECO:0000256" key="1">
    <source>
        <dbReference type="SAM" id="Phobius"/>
    </source>
</evidence>
<protein>
    <submittedName>
        <fullName evidence="2">Uncharacterized protein</fullName>
    </submittedName>
</protein>
<name>A0A1M3TJV5_ASPLC</name>
<keyword evidence="1" id="KW-1133">Transmembrane helix</keyword>
<gene>
    <name evidence="2" type="ORF">ASPFODRAFT_617827</name>
</gene>
<dbReference type="EMBL" id="KV878241">
    <property type="protein sequence ID" value="OJZ86946.1"/>
    <property type="molecule type" value="Genomic_DNA"/>
</dbReference>
<feature type="transmembrane region" description="Helical" evidence="1">
    <location>
        <begin position="35"/>
        <end position="55"/>
    </location>
</feature>
<accession>A0A1M3TJV5</accession>
<sequence length="79" mass="8773">MADGWIIVWGWPFRMGNVSAPPGTGGSTCRLRKGVILSFHLLSIFIPFSFLSLHACRHSQVTFQECNVLFTSCKQGQSN</sequence>
<dbReference type="AlphaFoldDB" id="A0A1M3TJV5"/>
<keyword evidence="1" id="KW-0472">Membrane</keyword>
<evidence type="ECO:0000313" key="3">
    <source>
        <dbReference type="Proteomes" id="UP000184063"/>
    </source>
</evidence>
<keyword evidence="1" id="KW-0812">Transmembrane</keyword>
<proteinExistence type="predicted"/>
<dbReference type="Proteomes" id="UP000184063">
    <property type="component" value="Unassembled WGS sequence"/>
</dbReference>